<evidence type="ECO:0000313" key="3">
    <source>
        <dbReference type="EMBL" id="MCV2867994.1"/>
    </source>
</evidence>
<dbReference type="EMBL" id="JAOWKY010000001">
    <property type="protein sequence ID" value="MCV2867994.1"/>
    <property type="molecule type" value="Genomic_DNA"/>
</dbReference>
<organism evidence="3 4">
    <name type="scientific">Albidovulum marisflavi</name>
    <dbReference type="NCBI Taxonomy" id="2984159"/>
    <lineage>
        <taxon>Bacteria</taxon>
        <taxon>Pseudomonadati</taxon>
        <taxon>Pseudomonadota</taxon>
        <taxon>Alphaproteobacteria</taxon>
        <taxon>Rhodobacterales</taxon>
        <taxon>Paracoccaceae</taxon>
        <taxon>Albidovulum</taxon>
    </lineage>
</organism>
<feature type="transmembrane region" description="Helical" evidence="1">
    <location>
        <begin position="140"/>
        <end position="161"/>
    </location>
</feature>
<dbReference type="EC" id="3.4.23.43" evidence="3"/>
<accession>A0ABT2ZA37</accession>
<reference evidence="3 4" key="1">
    <citation type="submission" date="2022-10" db="EMBL/GenBank/DDBJ databases">
        <title>Defluviimonas sp. nov., isolated from ocean surface water.</title>
        <authorList>
            <person name="He W."/>
            <person name="Wang L."/>
            <person name="Zhang D.-F."/>
        </authorList>
    </citation>
    <scope>NUCLEOTIDE SEQUENCE [LARGE SCALE GENOMIC DNA]</scope>
    <source>
        <strain evidence="3 4">WL0002</strain>
    </source>
</reference>
<evidence type="ECO:0000313" key="4">
    <source>
        <dbReference type="Proteomes" id="UP001652542"/>
    </source>
</evidence>
<keyword evidence="4" id="KW-1185">Reference proteome</keyword>
<evidence type="ECO:0000256" key="1">
    <source>
        <dbReference type="SAM" id="Phobius"/>
    </source>
</evidence>
<feature type="transmembrane region" description="Helical" evidence="1">
    <location>
        <begin position="6"/>
        <end position="25"/>
    </location>
</feature>
<evidence type="ECO:0000259" key="2">
    <source>
        <dbReference type="Pfam" id="PF01478"/>
    </source>
</evidence>
<keyword evidence="1" id="KW-0472">Membrane</keyword>
<dbReference type="Proteomes" id="UP001652542">
    <property type="component" value="Unassembled WGS sequence"/>
</dbReference>
<keyword evidence="1" id="KW-0812">Transmembrane</keyword>
<dbReference type="Pfam" id="PF01478">
    <property type="entry name" value="Peptidase_A24"/>
    <property type="match status" value="1"/>
</dbReference>
<gene>
    <name evidence="3" type="ORF">OEW28_05080</name>
</gene>
<keyword evidence="3" id="KW-0378">Hydrolase</keyword>
<feature type="domain" description="Prepilin type IV endopeptidase peptidase" evidence="2">
    <location>
        <begin position="14"/>
        <end position="116"/>
    </location>
</feature>
<dbReference type="InterPro" id="IPR000045">
    <property type="entry name" value="Prepilin_IV_endopep_pep"/>
</dbReference>
<dbReference type="RefSeq" id="WP_263733619.1">
    <property type="nucleotide sequence ID" value="NZ_JAOWKY010000001.1"/>
</dbReference>
<dbReference type="Gene3D" id="1.20.120.1220">
    <property type="match status" value="1"/>
</dbReference>
<name>A0ABT2ZA37_9RHOB</name>
<feature type="transmembrane region" description="Helical" evidence="1">
    <location>
        <begin position="57"/>
        <end position="78"/>
    </location>
</feature>
<feature type="transmembrane region" description="Helical" evidence="1">
    <location>
        <begin position="32"/>
        <end position="51"/>
    </location>
</feature>
<comment type="caution">
    <text evidence="3">The sequence shown here is derived from an EMBL/GenBank/DDBJ whole genome shotgun (WGS) entry which is preliminary data.</text>
</comment>
<keyword evidence="1" id="KW-1133">Transmembrane helix</keyword>
<dbReference type="GO" id="GO:0004190">
    <property type="term" value="F:aspartic-type endopeptidase activity"/>
    <property type="evidence" value="ECO:0007669"/>
    <property type="project" value="UniProtKB-EC"/>
</dbReference>
<proteinExistence type="predicted"/>
<feature type="transmembrane region" description="Helical" evidence="1">
    <location>
        <begin position="90"/>
        <end position="120"/>
    </location>
</feature>
<sequence length="163" mass="17491">MVTGAFLPFVPLIAVAPVMITAGWFDLRFLRIPNVLSLIVVATFVLFSLAFPPHDLFWRLLVAAIVLAIGLVGFHFRAFGGGDVKLLSALMLLIPVSTLGTFAHVFSLSMFVGIAAVLTMKRIPIFAQTGWASMRPGRQFPMGVSIGLAGLAHPFVVIFLAPG</sequence>
<protein>
    <submittedName>
        <fullName evidence="3">Prepilin peptidase</fullName>
        <ecNumber evidence="3">3.4.23.43</ecNumber>
    </submittedName>
</protein>